<sequence length="181" mass="20730">MVNTSSRLIQKKKAEETESQFSIRVKKIFLGPNTIPFSAIFDAKNHLNFRSQEIAVEEELSICPYTSKSTDTSLKPIGQIKNLELSFENEEKPYLDFLLFENLKQIIVEGKSRILCSSKESNPPVTHTKSKGKDTGDKLEVEDSEVIPKIKEEMKKMRRKLEITIEDPEKWLALKISGLNE</sequence>
<protein>
    <submittedName>
        <fullName evidence="2">Uncharacterized protein</fullName>
    </submittedName>
</protein>
<comment type="caution">
    <text evidence="2">The sequence shown here is derived from an EMBL/GenBank/DDBJ whole genome shotgun (WGS) entry which is preliminary data.</text>
</comment>
<name>A0A9Q3D4X6_9BASI</name>
<reference evidence="2" key="1">
    <citation type="submission" date="2021-03" db="EMBL/GenBank/DDBJ databases">
        <title>Draft genome sequence of rust myrtle Austropuccinia psidii MF-1, a brazilian biotype.</title>
        <authorList>
            <person name="Quecine M.C."/>
            <person name="Pachon D.M.R."/>
            <person name="Bonatelli M.L."/>
            <person name="Correr F.H."/>
            <person name="Franceschini L.M."/>
            <person name="Leite T.F."/>
            <person name="Margarido G.R.A."/>
            <person name="Almeida C.A."/>
            <person name="Ferrarezi J.A."/>
            <person name="Labate C.A."/>
        </authorList>
    </citation>
    <scope>NUCLEOTIDE SEQUENCE</scope>
    <source>
        <strain evidence="2">MF-1</strain>
    </source>
</reference>
<dbReference type="Proteomes" id="UP000765509">
    <property type="component" value="Unassembled WGS sequence"/>
</dbReference>
<dbReference type="EMBL" id="AVOT02013868">
    <property type="protein sequence ID" value="MBW0496859.1"/>
    <property type="molecule type" value="Genomic_DNA"/>
</dbReference>
<evidence type="ECO:0000256" key="1">
    <source>
        <dbReference type="SAM" id="MobiDB-lite"/>
    </source>
</evidence>
<evidence type="ECO:0000313" key="3">
    <source>
        <dbReference type="Proteomes" id="UP000765509"/>
    </source>
</evidence>
<accession>A0A9Q3D4X6</accession>
<organism evidence="2 3">
    <name type="scientific">Austropuccinia psidii MF-1</name>
    <dbReference type="NCBI Taxonomy" id="1389203"/>
    <lineage>
        <taxon>Eukaryota</taxon>
        <taxon>Fungi</taxon>
        <taxon>Dikarya</taxon>
        <taxon>Basidiomycota</taxon>
        <taxon>Pucciniomycotina</taxon>
        <taxon>Pucciniomycetes</taxon>
        <taxon>Pucciniales</taxon>
        <taxon>Sphaerophragmiaceae</taxon>
        <taxon>Austropuccinia</taxon>
    </lineage>
</organism>
<feature type="compositionally biased region" description="Polar residues" evidence="1">
    <location>
        <begin position="118"/>
        <end position="127"/>
    </location>
</feature>
<proteinExistence type="predicted"/>
<gene>
    <name evidence="2" type="ORF">O181_036574</name>
</gene>
<evidence type="ECO:0000313" key="2">
    <source>
        <dbReference type="EMBL" id="MBW0496859.1"/>
    </source>
</evidence>
<dbReference type="AlphaFoldDB" id="A0A9Q3D4X6"/>
<feature type="region of interest" description="Disordered" evidence="1">
    <location>
        <begin position="118"/>
        <end position="139"/>
    </location>
</feature>
<keyword evidence="3" id="KW-1185">Reference proteome</keyword>